<dbReference type="InterPro" id="IPR018392">
    <property type="entry name" value="LysM"/>
</dbReference>
<feature type="domain" description="TLDc" evidence="8">
    <location>
        <begin position="721"/>
        <end position="882"/>
    </location>
</feature>
<dbReference type="PANTHER" id="PTHR23354">
    <property type="entry name" value="NUCLEOLAR PROTEIN 7/ESTROGEN RECEPTOR COACTIVATOR-RELATED"/>
    <property type="match status" value="1"/>
</dbReference>
<dbReference type="Gene3D" id="3.10.350.10">
    <property type="entry name" value="LysM domain"/>
    <property type="match status" value="1"/>
</dbReference>
<feature type="compositionally biased region" description="Basic and acidic residues" evidence="6">
    <location>
        <begin position="212"/>
        <end position="232"/>
    </location>
</feature>
<evidence type="ECO:0000256" key="1">
    <source>
        <dbReference type="ARBA" id="ARBA00004173"/>
    </source>
</evidence>
<evidence type="ECO:0000259" key="7">
    <source>
        <dbReference type="PROSITE" id="PS51782"/>
    </source>
</evidence>
<organism evidence="9 10">
    <name type="scientific">Dimorphilus gyrociliatus</name>
    <dbReference type="NCBI Taxonomy" id="2664684"/>
    <lineage>
        <taxon>Eukaryota</taxon>
        <taxon>Metazoa</taxon>
        <taxon>Spiralia</taxon>
        <taxon>Lophotrochozoa</taxon>
        <taxon>Annelida</taxon>
        <taxon>Polychaeta</taxon>
        <taxon>Polychaeta incertae sedis</taxon>
        <taxon>Dinophilidae</taxon>
        <taxon>Dimorphilus</taxon>
    </lineage>
</organism>
<dbReference type="InterPro" id="IPR006571">
    <property type="entry name" value="TLDc_dom"/>
</dbReference>
<sequence length="883" mass="97795">MDSESLTNQFRKSLKEKGSKAREKLTAVKNKAIEVGDNTASVAGRVITPLDNLADSIAASVAPKPRSGSSESNKDPLRSPNKSSPAEEKCPVLQDNVCKKTSAQPLGTLEYFVSRQSFEIVDIGMHIGMPSRKKRLEITENEPSNITTVLPDVSDRDTLTSIAAQFDTTPSELKKINKLMNQFIFAGQKLYVPSKDYATLSATCSSPKSPKSPKDKEKEKEKEKEKDDEEKPAASPNKSPNTPDGTAAAMRQASKLPGHAARVAAGVGKEQGGEGDSKLDAECLERFIKVSVKHITDGEGVVAGTLLVTPNAVMFDPNVSDPLVLEHSADKYGMMAPIETVMSAAIYHDIAAMRLSTSTDEPVQSEVYHVSDCPNNENCSCAQTVLEEPSENEDKDKGEKKEKLNDHQKDEDQDKTLEGNSVESGLGEDITSNDNDESKTKKTPCPISIPAQASGDSESGPKSGSLIGRTLGSLGSSIGSFPASPNLSSFVDFSSGFFKGATSEESSSSEKETSVESAVKADEKPELFKSLEELIPRPAAQYEHPPLYLCLKIGKPLNKRVSEACPFESYGRKRKKPEYWFSIPRDKVDNLYAFFLHWTPDIYDSDDIDPKEKGFVVIDDDDLTETVEIVEDHFERKGSKRAKNWEDVKETRCEKKKEEKEQEEDEKMRMTRINSAVDCLMFVDEYYEPGEPGWQFVGKLPWWEIVNVTEARRRMSLAEDEMTPLPEMRCLVKNLPARTVGYPWSCVYSTDKHGFSLKSLYRSMKGIDSPILIVIKDTSNNVFGAQVSCALKVSDYFYGTGESFLFTFFPQFKKFAWSGTNQFFVKGNLESLAIGSGQGSFGLWLDGDIYHGRTHHCETYNNDLLTSQEDFVVKGLEAWSFSD</sequence>
<feature type="region of interest" description="Disordered" evidence="6">
    <location>
        <begin position="201"/>
        <end position="259"/>
    </location>
</feature>
<dbReference type="InterPro" id="IPR036779">
    <property type="entry name" value="LysM_dom_sf"/>
</dbReference>
<reference evidence="9 10" key="1">
    <citation type="submission" date="2020-08" db="EMBL/GenBank/DDBJ databases">
        <authorList>
            <person name="Hejnol A."/>
        </authorList>
    </citation>
    <scope>NUCLEOTIDE SEQUENCE [LARGE SCALE GENOMIC DNA]</scope>
</reference>
<evidence type="ECO:0000313" key="10">
    <source>
        <dbReference type="Proteomes" id="UP000549394"/>
    </source>
</evidence>
<protein>
    <recommendedName>
        <fullName evidence="4">Oxidation resistance protein 1</fullName>
    </recommendedName>
</protein>
<evidence type="ECO:0000256" key="6">
    <source>
        <dbReference type="SAM" id="MobiDB-lite"/>
    </source>
</evidence>
<feature type="region of interest" description="Disordered" evidence="6">
    <location>
        <begin position="386"/>
        <end position="468"/>
    </location>
</feature>
<evidence type="ECO:0000256" key="4">
    <source>
        <dbReference type="ARBA" id="ARBA00040604"/>
    </source>
</evidence>
<proteinExistence type="inferred from homology"/>
<comment type="caution">
    <text evidence="9">The sequence shown here is derived from an EMBL/GenBank/DDBJ whole genome shotgun (WGS) entry which is preliminary data.</text>
</comment>
<feature type="region of interest" description="Disordered" evidence="6">
    <location>
        <begin position="1"/>
        <end position="22"/>
    </location>
</feature>
<dbReference type="PROSITE" id="PS51782">
    <property type="entry name" value="LYSM"/>
    <property type="match status" value="1"/>
</dbReference>
<evidence type="ECO:0000256" key="2">
    <source>
        <dbReference type="ARBA" id="ARBA00009540"/>
    </source>
</evidence>
<dbReference type="SUPFAM" id="SSF54106">
    <property type="entry name" value="LysM domain"/>
    <property type="match status" value="1"/>
</dbReference>
<dbReference type="Proteomes" id="UP000549394">
    <property type="component" value="Unassembled WGS sequence"/>
</dbReference>
<dbReference type="GO" id="GO:0005739">
    <property type="term" value="C:mitochondrion"/>
    <property type="evidence" value="ECO:0007669"/>
    <property type="project" value="UniProtKB-SubCell"/>
</dbReference>
<keyword evidence="3" id="KW-0496">Mitochondrion</keyword>
<feature type="compositionally biased region" description="Polar residues" evidence="6">
    <location>
        <begin position="1"/>
        <end position="11"/>
    </location>
</feature>
<feature type="domain" description="LysM" evidence="7">
    <location>
        <begin position="149"/>
        <end position="192"/>
    </location>
</feature>
<dbReference type="GO" id="GO:0005634">
    <property type="term" value="C:nucleus"/>
    <property type="evidence" value="ECO:0007669"/>
    <property type="project" value="TreeGrafter"/>
</dbReference>
<gene>
    <name evidence="9" type="ORF">DGYR_LOCUS3344</name>
</gene>
<dbReference type="OrthoDB" id="26679at2759"/>
<evidence type="ECO:0000256" key="3">
    <source>
        <dbReference type="ARBA" id="ARBA00023128"/>
    </source>
</evidence>
<dbReference type="PANTHER" id="PTHR23354:SF62">
    <property type="entry name" value="MUSTARD, ISOFORM V"/>
    <property type="match status" value="1"/>
</dbReference>
<dbReference type="AlphaFoldDB" id="A0A7I8VIW9"/>
<dbReference type="PROSITE" id="PS51886">
    <property type="entry name" value="TLDC"/>
    <property type="match status" value="1"/>
</dbReference>
<evidence type="ECO:0000259" key="8">
    <source>
        <dbReference type="PROSITE" id="PS51886"/>
    </source>
</evidence>
<keyword evidence="10" id="KW-1185">Reference proteome</keyword>
<dbReference type="SMART" id="SM00257">
    <property type="entry name" value="LysM"/>
    <property type="match status" value="1"/>
</dbReference>
<evidence type="ECO:0000313" key="9">
    <source>
        <dbReference type="EMBL" id="CAD5114508.1"/>
    </source>
</evidence>
<dbReference type="Pfam" id="PF01476">
    <property type="entry name" value="LysM"/>
    <property type="match status" value="1"/>
</dbReference>
<keyword evidence="5" id="KW-0175">Coiled coil</keyword>
<evidence type="ECO:0000256" key="5">
    <source>
        <dbReference type="SAM" id="Coils"/>
    </source>
</evidence>
<comment type="similarity">
    <text evidence="2">Belongs to the OXR1 family.</text>
</comment>
<feature type="region of interest" description="Disordered" evidence="6">
    <location>
        <begin position="58"/>
        <end position="90"/>
    </location>
</feature>
<feature type="compositionally biased region" description="Basic and acidic residues" evidence="6">
    <location>
        <begin position="13"/>
        <end position="22"/>
    </location>
</feature>
<feature type="compositionally biased region" description="Basic and acidic residues" evidence="6">
    <location>
        <begin position="392"/>
        <end position="417"/>
    </location>
</feature>
<dbReference type="SMART" id="SM00584">
    <property type="entry name" value="TLDc"/>
    <property type="match status" value="1"/>
</dbReference>
<dbReference type="CDD" id="cd00118">
    <property type="entry name" value="LysM"/>
    <property type="match status" value="1"/>
</dbReference>
<accession>A0A7I8VIW9</accession>
<dbReference type="Pfam" id="PF07534">
    <property type="entry name" value="TLD"/>
    <property type="match status" value="1"/>
</dbReference>
<dbReference type="EMBL" id="CAJFCJ010000005">
    <property type="protein sequence ID" value="CAD5114508.1"/>
    <property type="molecule type" value="Genomic_DNA"/>
</dbReference>
<dbReference type="GO" id="GO:0006979">
    <property type="term" value="P:response to oxidative stress"/>
    <property type="evidence" value="ECO:0007669"/>
    <property type="project" value="TreeGrafter"/>
</dbReference>
<name>A0A7I8VIW9_9ANNE</name>
<comment type="subcellular location">
    <subcellularLocation>
        <location evidence="1">Mitochondrion</location>
    </subcellularLocation>
</comment>
<feature type="coiled-coil region" evidence="5">
    <location>
        <begin position="646"/>
        <end position="673"/>
    </location>
</feature>